<reference evidence="1 2" key="1">
    <citation type="journal article" date="2013" name="Genome Announc.">
        <title>Draft Genome Sequence of the Cellulolytic, Mesophilic, Anaerobic Bacterium Clostridium termitidis Strain CT1112 (DSM 5398).</title>
        <authorList>
            <person name="Lal S."/>
            <person name="Ramachandran U."/>
            <person name="Zhang X."/>
            <person name="Munir R."/>
            <person name="Sparling R."/>
            <person name="Levin D.B."/>
        </authorList>
    </citation>
    <scope>NUCLEOTIDE SEQUENCE [LARGE SCALE GENOMIC DNA]</scope>
    <source>
        <strain evidence="1 2">CT1112</strain>
    </source>
</reference>
<keyword evidence="2" id="KW-1185">Reference proteome</keyword>
<dbReference type="PATRIC" id="fig|1195236.3.peg.717"/>
<dbReference type="Gene3D" id="3.40.190.10">
    <property type="entry name" value="Periplasmic binding protein-like II"/>
    <property type="match status" value="1"/>
</dbReference>
<accession>S0FMU6</accession>
<dbReference type="eggNOG" id="COG1653">
    <property type="taxonomic scope" value="Bacteria"/>
</dbReference>
<dbReference type="RefSeq" id="WP_004623690.1">
    <property type="nucleotide sequence ID" value="NZ_AORV01000017.1"/>
</dbReference>
<name>S0FMU6_RUMCE</name>
<sequence length="475" mass="52238">MKKAFRLISAILMIFIVFNVLLTGCGNNASSMDDKAAASETAQAAASSPEKAQNSEPVKLKFTYWASPDEKKIYDAAAKKYADSTNGRVTIDSQCIPSDYDTKLTAMIAGNNAPDVAMMESATITFPLAEQGKLMNLKQFTDKDSSVNFDTLVPNITYWSDKDNLIGIAPGPEMFLLYYNKDMFQAAGVEPPPSKYSDAWTWDEFVEIAKKLTIDQSGKNATQEGFDPKKIKQYGVNGFTGWWGAWGNFIYGNGGDFVTKDGKFGLSQPEATEALQKIADLVNVYHVHPGPVQLKSMPGSDQALLTKKVAMVLDGQWSNLSIAMAKVNYGVGVLPKLKENTTTMVVCGMFSVFKSTKYPDESWALIKALIDPESTMELNKGGAWMPSLKSYYTEPELIDKWATGTARPEGYKDAAIDMMLNHSITGPTFYVKNYNKIMDIANPALDKVWLGQQSAADAMKAIEEKAQAQVQGRRD</sequence>
<dbReference type="CDD" id="cd13585">
    <property type="entry name" value="PBP2_TMBP_like"/>
    <property type="match status" value="1"/>
</dbReference>
<dbReference type="PANTHER" id="PTHR43649:SF12">
    <property type="entry name" value="DIACETYLCHITOBIOSE BINDING PROTEIN DASA"/>
    <property type="match status" value="1"/>
</dbReference>
<gene>
    <name evidence="1" type="ORF">CTER_0408</name>
</gene>
<dbReference type="SUPFAM" id="SSF53850">
    <property type="entry name" value="Periplasmic binding protein-like II"/>
    <property type="match status" value="1"/>
</dbReference>
<organism evidence="1 2">
    <name type="scientific">Ruminiclostridium cellobioparum subsp. termitidis CT1112</name>
    <dbReference type="NCBI Taxonomy" id="1195236"/>
    <lineage>
        <taxon>Bacteria</taxon>
        <taxon>Bacillati</taxon>
        <taxon>Bacillota</taxon>
        <taxon>Clostridia</taxon>
        <taxon>Eubacteriales</taxon>
        <taxon>Oscillospiraceae</taxon>
        <taxon>Ruminiclostridium</taxon>
    </lineage>
</organism>
<dbReference type="STRING" id="1195236.CTER_0408"/>
<dbReference type="EMBL" id="AORV01000017">
    <property type="protein sequence ID" value="EMS73550.1"/>
    <property type="molecule type" value="Genomic_DNA"/>
</dbReference>
<comment type="caution">
    <text evidence="1">The sequence shown here is derived from an EMBL/GenBank/DDBJ whole genome shotgun (WGS) entry which is preliminary data.</text>
</comment>
<protein>
    <submittedName>
        <fullName evidence="1">ABC-type sugar transport system, periplasmic component</fullName>
    </submittedName>
</protein>
<dbReference type="Pfam" id="PF13416">
    <property type="entry name" value="SBP_bac_8"/>
    <property type="match status" value="1"/>
</dbReference>
<proteinExistence type="predicted"/>
<dbReference type="Proteomes" id="UP000014155">
    <property type="component" value="Unassembled WGS sequence"/>
</dbReference>
<dbReference type="PROSITE" id="PS51257">
    <property type="entry name" value="PROKAR_LIPOPROTEIN"/>
    <property type="match status" value="1"/>
</dbReference>
<evidence type="ECO:0000313" key="2">
    <source>
        <dbReference type="Proteomes" id="UP000014155"/>
    </source>
</evidence>
<dbReference type="InterPro" id="IPR006059">
    <property type="entry name" value="SBP"/>
</dbReference>
<dbReference type="InterPro" id="IPR050490">
    <property type="entry name" value="Bact_solute-bd_prot1"/>
</dbReference>
<keyword evidence="1" id="KW-0762">Sugar transport</keyword>
<evidence type="ECO:0000313" key="1">
    <source>
        <dbReference type="EMBL" id="EMS73550.1"/>
    </source>
</evidence>
<dbReference type="PANTHER" id="PTHR43649">
    <property type="entry name" value="ARABINOSE-BINDING PROTEIN-RELATED"/>
    <property type="match status" value="1"/>
</dbReference>
<keyword evidence="1" id="KW-0813">Transport</keyword>
<dbReference type="AlphaFoldDB" id="S0FMU6"/>